<name>A0A8J3MZF6_9CHLR</name>
<dbReference type="CDD" id="cd06261">
    <property type="entry name" value="TM_PBP2"/>
    <property type="match status" value="1"/>
</dbReference>
<dbReference type="PANTHER" id="PTHR30193">
    <property type="entry name" value="ABC TRANSPORTER PERMEASE PROTEIN"/>
    <property type="match status" value="1"/>
</dbReference>
<dbReference type="GO" id="GO:0005886">
    <property type="term" value="C:plasma membrane"/>
    <property type="evidence" value="ECO:0007669"/>
    <property type="project" value="UniProtKB-SubCell"/>
</dbReference>
<dbReference type="AlphaFoldDB" id="A0A8J3MZF6"/>
<dbReference type="InterPro" id="IPR035906">
    <property type="entry name" value="MetI-like_sf"/>
</dbReference>
<dbReference type="InterPro" id="IPR051393">
    <property type="entry name" value="ABC_transporter_permease"/>
</dbReference>
<gene>
    <name evidence="9" type="ORF">KSF_031020</name>
</gene>
<dbReference type="SUPFAM" id="SSF161098">
    <property type="entry name" value="MetI-like"/>
    <property type="match status" value="1"/>
</dbReference>
<dbReference type="Proteomes" id="UP000597444">
    <property type="component" value="Unassembled WGS sequence"/>
</dbReference>
<protein>
    <submittedName>
        <fullName evidence="9">ABC transporter permease</fullName>
    </submittedName>
</protein>
<proteinExistence type="inferred from homology"/>
<feature type="transmembrane region" description="Helical" evidence="7">
    <location>
        <begin position="31"/>
        <end position="50"/>
    </location>
</feature>
<evidence type="ECO:0000256" key="6">
    <source>
        <dbReference type="ARBA" id="ARBA00023136"/>
    </source>
</evidence>
<evidence type="ECO:0000256" key="7">
    <source>
        <dbReference type="RuleBase" id="RU363032"/>
    </source>
</evidence>
<feature type="transmembrane region" description="Helical" evidence="7">
    <location>
        <begin position="128"/>
        <end position="149"/>
    </location>
</feature>
<sequence>MLTLSRSEAHNRRPPQKDRGPIWRFLHKEGVSGYLFISPWIIGFLLFYLYPLVNTFYDSFTDYRLFGDPQWVGLKNYQKLLFQDQIFRDATGHMLLYVVLATVIYIVGGLGLALLLNRAFPGNHFFRTVFYLPSLMVGVAIGSMFVQVFQSGDFGLMNEVLGIFHIRPINWLNNYDQPIMGLFALVLVNFWFVGGTMLIFLAGLKGIATSYYEAARIDGAGPWQCFRFITLPLLTPVIVFNMIMTLIGHIQVFDTPLIFAGGGSGSIGVSTSVLGYRNTLSMFLTYLYQEAFVNHNYGYGSAIAVVVFLITLILTGVVLLVFRRSTTNGA</sequence>
<evidence type="ECO:0000256" key="5">
    <source>
        <dbReference type="ARBA" id="ARBA00022989"/>
    </source>
</evidence>
<dbReference type="Pfam" id="PF00528">
    <property type="entry name" value="BPD_transp_1"/>
    <property type="match status" value="1"/>
</dbReference>
<keyword evidence="3" id="KW-1003">Cell membrane</keyword>
<feature type="transmembrane region" description="Helical" evidence="7">
    <location>
        <begin position="256"/>
        <end position="276"/>
    </location>
</feature>
<comment type="caution">
    <text evidence="9">The sequence shown here is derived from an EMBL/GenBank/DDBJ whole genome shotgun (WGS) entry which is preliminary data.</text>
</comment>
<dbReference type="PROSITE" id="PS50928">
    <property type="entry name" value="ABC_TM1"/>
    <property type="match status" value="1"/>
</dbReference>
<evidence type="ECO:0000256" key="1">
    <source>
        <dbReference type="ARBA" id="ARBA00004651"/>
    </source>
</evidence>
<feature type="transmembrane region" description="Helical" evidence="7">
    <location>
        <begin position="297"/>
        <end position="322"/>
    </location>
</feature>
<reference evidence="9" key="1">
    <citation type="submission" date="2020-10" db="EMBL/GenBank/DDBJ databases">
        <title>Taxonomic study of unclassified bacteria belonging to the class Ktedonobacteria.</title>
        <authorList>
            <person name="Yabe S."/>
            <person name="Wang C.M."/>
            <person name="Zheng Y."/>
            <person name="Sakai Y."/>
            <person name="Cavaletti L."/>
            <person name="Monciardini P."/>
            <person name="Donadio S."/>
        </authorList>
    </citation>
    <scope>NUCLEOTIDE SEQUENCE</scope>
    <source>
        <strain evidence="9">ID150040</strain>
    </source>
</reference>
<evidence type="ECO:0000256" key="2">
    <source>
        <dbReference type="ARBA" id="ARBA00022448"/>
    </source>
</evidence>
<keyword evidence="6 7" id="KW-0472">Membrane</keyword>
<organism evidence="9 10">
    <name type="scientific">Reticulibacter mediterranei</name>
    <dbReference type="NCBI Taxonomy" id="2778369"/>
    <lineage>
        <taxon>Bacteria</taxon>
        <taxon>Bacillati</taxon>
        <taxon>Chloroflexota</taxon>
        <taxon>Ktedonobacteria</taxon>
        <taxon>Ktedonobacterales</taxon>
        <taxon>Reticulibacteraceae</taxon>
        <taxon>Reticulibacter</taxon>
    </lineage>
</organism>
<keyword evidence="10" id="KW-1185">Reference proteome</keyword>
<keyword evidence="4 7" id="KW-0812">Transmembrane</keyword>
<evidence type="ECO:0000259" key="8">
    <source>
        <dbReference type="PROSITE" id="PS50928"/>
    </source>
</evidence>
<feature type="transmembrane region" description="Helical" evidence="7">
    <location>
        <begin position="179"/>
        <end position="204"/>
    </location>
</feature>
<evidence type="ECO:0000256" key="3">
    <source>
        <dbReference type="ARBA" id="ARBA00022475"/>
    </source>
</evidence>
<evidence type="ECO:0000256" key="4">
    <source>
        <dbReference type="ARBA" id="ARBA00022692"/>
    </source>
</evidence>
<dbReference type="RefSeq" id="WP_220203859.1">
    <property type="nucleotide sequence ID" value="NZ_BNJK01000001.1"/>
</dbReference>
<accession>A0A8J3MZF6</accession>
<keyword evidence="2 7" id="KW-0813">Transport</keyword>
<dbReference type="Gene3D" id="1.10.3720.10">
    <property type="entry name" value="MetI-like"/>
    <property type="match status" value="1"/>
</dbReference>
<evidence type="ECO:0000313" key="9">
    <source>
        <dbReference type="EMBL" id="GHO93054.1"/>
    </source>
</evidence>
<comment type="similarity">
    <text evidence="7">Belongs to the binding-protein-dependent transport system permease family.</text>
</comment>
<feature type="transmembrane region" description="Helical" evidence="7">
    <location>
        <begin position="225"/>
        <end position="250"/>
    </location>
</feature>
<dbReference type="EMBL" id="BNJK01000001">
    <property type="protein sequence ID" value="GHO93054.1"/>
    <property type="molecule type" value="Genomic_DNA"/>
</dbReference>
<keyword evidence="5 7" id="KW-1133">Transmembrane helix</keyword>
<dbReference type="GO" id="GO:0055085">
    <property type="term" value="P:transmembrane transport"/>
    <property type="evidence" value="ECO:0007669"/>
    <property type="project" value="InterPro"/>
</dbReference>
<dbReference type="InterPro" id="IPR000515">
    <property type="entry name" value="MetI-like"/>
</dbReference>
<feature type="domain" description="ABC transmembrane type-1" evidence="8">
    <location>
        <begin position="91"/>
        <end position="318"/>
    </location>
</feature>
<feature type="transmembrane region" description="Helical" evidence="7">
    <location>
        <begin position="94"/>
        <end position="116"/>
    </location>
</feature>
<evidence type="ECO:0000313" key="10">
    <source>
        <dbReference type="Proteomes" id="UP000597444"/>
    </source>
</evidence>
<comment type="subcellular location">
    <subcellularLocation>
        <location evidence="1 7">Cell membrane</location>
        <topology evidence="1 7">Multi-pass membrane protein</topology>
    </subcellularLocation>
</comment>
<dbReference type="PANTHER" id="PTHR30193:SF1">
    <property type="entry name" value="ABC TRANSPORTER PERMEASE PROTEIN YESP-RELATED"/>
    <property type="match status" value="1"/>
</dbReference>